<organism evidence="2 3">
    <name type="scientific">Funneliformis mosseae</name>
    <name type="common">Endomycorrhizal fungus</name>
    <name type="synonym">Glomus mosseae</name>
    <dbReference type="NCBI Taxonomy" id="27381"/>
    <lineage>
        <taxon>Eukaryota</taxon>
        <taxon>Fungi</taxon>
        <taxon>Fungi incertae sedis</taxon>
        <taxon>Mucoromycota</taxon>
        <taxon>Glomeromycotina</taxon>
        <taxon>Glomeromycetes</taxon>
        <taxon>Glomerales</taxon>
        <taxon>Glomeraceae</taxon>
        <taxon>Funneliformis</taxon>
    </lineage>
</organism>
<dbReference type="AlphaFoldDB" id="A0A9N9HIQ2"/>
<name>A0A9N9HIQ2_FUNMO</name>
<keyword evidence="3" id="KW-1185">Reference proteome</keyword>
<feature type="region of interest" description="Disordered" evidence="1">
    <location>
        <begin position="1"/>
        <end position="25"/>
    </location>
</feature>
<feature type="non-terminal residue" evidence="2">
    <location>
        <position position="49"/>
    </location>
</feature>
<evidence type="ECO:0000313" key="2">
    <source>
        <dbReference type="EMBL" id="CAG8677088.1"/>
    </source>
</evidence>
<protein>
    <submittedName>
        <fullName evidence="2">7981_t:CDS:1</fullName>
    </submittedName>
</protein>
<gene>
    <name evidence="2" type="ORF">FMOSSE_LOCUS12700</name>
</gene>
<evidence type="ECO:0000256" key="1">
    <source>
        <dbReference type="SAM" id="MobiDB-lite"/>
    </source>
</evidence>
<proteinExistence type="predicted"/>
<reference evidence="2" key="1">
    <citation type="submission" date="2021-06" db="EMBL/GenBank/DDBJ databases">
        <authorList>
            <person name="Kallberg Y."/>
            <person name="Tangrot J."/>
            <person name="Rosling A."/>
        </authorList>
    </citation>
    <scope>NUCLEOTIDE SEQUENCE</scope>
    <source>
        <strain evidence="2">87-6 pot B 2015</strain>
    </source>
</reference>
<feature type="compositionally biased region" description="Basic and acidic residues" evidence="1">
    <location>
        <begin position="1"/>
        <end position="15"/>
    </location>
</feature>
<dbReference type="EMBL" id="CAJVPP010006347">
    <property type="protein sequence ID" value="CAG8677088.1"/>
    <property type="molecule type" value="Genomic_DNA"/>
</dbReference>
<feature type="compositionally biased region" description="Basic residues" evidence="1">
    <location>
        <begin position="16"/>
        <end position="25"/>
    </location>
</feature>
<sequence length="49" mass="5714">MEKNNKHVSDTENTSKRQKTNKKGGLKRDEVWEYFIVGDEKNDGHYSAT</sequence>
<evidence type="ECO:0000313" key="3">
    <source>
        <dbReference type="Proteomes" id="UP000789375"/>
    </source>
</evidence>
<accession>A0A9N9HIQ2</accession>
<dbReference type="Proteomes" id="UP000789375">
    <property type="component" value="Unassembled WGS sequence"/>
</dbReference>
<comment type="caution">
    <text evidence="2">The sequence shown here is derived from an EMBL/GenBank/DDBJ whole genome shotgun (WGS) entry which is preliminary data.</text>
</comment>